<dbReference type="Gene3D" id="1.10.357.140">
    <property type="entry name" value="UbiA prenyltransferase"/>
    <property type="match status" value="1"/>
</dbReference>
<evidence type="ECO:0000256" key="1">
    <source>
        <dbReference type="ARBA" id="ARBA00004141"/>
    </source>
</evidence>
<feature type="transmembrane region" description="Helical" evidence="7">
    <location>
        <begin position="213"/>
        <end position="235"/>
    </location>
</feature>
<dbReference type="InterPro" id="IPR044878">
    <property type="entry name" value="UbiA_sf"/>
</dbReference>
<dbReference type="GO" id="GO:0016020">
    <property type="term" value="C:membrane"/>
    <property type="evidence" value="ECO:0007669"/>
    <property type="project" value="UniProtKB-SubCell"/>
</dbReference>
<dbReference type="EMBL" id="QQBC01000006">
    <property type="protein sequence ID" value="RDI65148.1"/>
    <property type="molecule type" value="Genomic_DNA"/>
</dbReference>
<proteinExistence type="inferred from homology"/>
<evidence type="ECO:0000256" key="6">
    <source>
        <dbReference type="ARBA" id="ARBA00023136"/>
    </source>
</evidence>
<feature type="transmembrane region" description="Helical" evidence="7">
    <location>
        <begin position="61"/>
        <end position="83"/>
    </location>
</feature>
<evidence type="ECO:0000256" key="2">
    <source>
        <dbReference type="ARBA" id="ARBA00005985"/>
    </source>
</evidence>
<accession>A0A370I335</accession>
<evidence type="ECO:0000313" key="8">
    <source>
        <dbReference type="EMBL" id="RDI65148.1"/>
    </source>
</evidence>
<sequence>MVLMRFCTAALLGASILSDRVWAAAVAWLLATLAIYVLNGVMDVAEDRANGSTRPISAGSLPLSAAAGGVVATAALALGIGVISDEDGLLPLLILAYLTCGYAYSAAPFYGKRRGSTAALLVLGGGVLTYAAGWQAAGRDGDLPVLLLGGAMSLWMAGVGALAKDLSDVEGDAAGGRRTPVIRWGGARVRLLIIVNAVLVAGGYLTITPTFAPILLPSAITLAVGASAVGVIAATTRRTRTRAGRRLPYRAFMITQYAVHLTVLATLTVAAVR</sequence>
<feature type="transmembrane region" description="Helical" evidence="7">
    <location>
        <begin position="247"/>
        <end position="272"/>
    </location>
</feature>
<dbReference type="GO" id="GO:0016765">
    <property type="term" value="F:transferase activity, transferring alkyl or aryl (other than methyl) groups"/>
    <property type="evidence" value="ECO:0007669"/>
    <property type="project" value="InterPro"/>
</dbReference>
<dbReference type="STRING" id="1210086.GCA_001613105_03351"/>
<comment type="similarity">
    <text evidence="2">Belongs to the UbiA prenyltransferase family.</text>
</comment>
<dbReference type="Proteomes" id="UP000254869">
    <property type="component" value="Unassembled WGS sequence"/>
</dbReference>
<gene>
    <name evidence="8" type="ORF">DFR76_10616</name>
</gene>
<feature type="transmembrane region" description="Helical" evidence="7">
    <location>
        <begin position="118"/>
        <end position="137"/>
    </location>
</feature>
<evidence type="ECO:0000256" key="3">
    <source>
        <dbReference type="ARBA" id="ARBA00022679"/>
    </source>
</evidence>
<evidence type="ECO:0000256" key="4">
    <source>
        <dbReference type="ARBA" id="ARBA00022692"/>
    </source>
</evidence>
<organism evidence="8 9">
    <name type="scientific">Nocardia pseudobrasiliensis</name>
    <dbReference type="NCBI Taxonomy" id="45979"/>
    <lineage>
        <taxon>Bacteria</taxon>
        <taxon>Bacillati</taxon>
        <taxon>Actinomycetota</taxon>
        <taxon>Actinomycetes</taxon>
        <taxon>Mycobacteriales</taxon>
        <taxon>Nocardiaceae</taxon>
        <taxon>Nocardia</taxon>
    </lineage>
</organism>
<dbReference type="Pfam" id="PF01040">
    <property type="entry name" value="UbiA"/>
    <property type="match status" value="1"/>
</dbReference>
<name>A0A370I335_9NOCA</name>
<dbReference type="PANTHER" id="PTHR43009:SF7">
    <property type="entry name" value="HOMOGENTISATE GERANYLGERANYLTRANSFERASE, CHLOROPLASTIC"/>
    <property type="match status" value="1"/>
</dbReference>
<dbReference type="InterPro" id="IPR000537">
    <property type="entry name" value="UbiA_prenyltransferase"/>
</dbReference>
<evidence type="ECO:0000256" key="5">
    <source>
        <dbReference type="ARBA" id="ARBA00022989"/>
    </source>
</evidence>
<dbReference type="AlphaFoldDB" id="A0A370I335"/>
<feature type="transmembrane region" description="Helical" evidence="7">
    <location>
        <begin position="187"/>
        <end position="207"/>
    </location>
</feature>
<reference evidence="8 9" key="1">
    <citation type="submission" date="2018-07" db="EMBL/GenBank/DDBJ databases">
        <title>Genomic Encyclopedia of Type Strains, Phase IV (KMG-IV): sequencing the most valuable type-strain genomes for metagenomic binning, comparative biology and taxonomic classification.</title>
        <authorList>
            <person name="Goeker M."/>
        </authorList>
    </citation>
    <scope>NUCLEOTIDE SEQUENCE [LARGE SCALE GENOMIC DNA]</scope>
    <source>
        <strain evidence="8 9">DSM 44290</strain>
    </source>
</reference>
<keyword evidence="9" id="KW-1185">Reference proteome</keyword>
<keyword evidence="3 8" id="KW-0808">Transferase</keyword>
<feature type="transmembrane region" description="Helical" evidence="7">
    <location>
        <begin position="89"/>
        <end position="111"/>
    </location>
</feature>
<protein>
    <submittedName>
        <fullName evidence="8">4-hydroxybenzoate polyprenyltransferase/chlorophyll synthase/geranylgeranylglycerol-phosphate geranylgeranyltransferase</fullName>
    </submittedName>
</protein>
<keyword evidence="4 7" id="KW-0812">Transmembrane</keyword>
<evidence type="ECO:0000313" key="9">
    <source>
        <dbReference type="Proteomes" id="UP000254869"/>
    </source>
</evidence>
<comment type="subcellular location">
    <subcellularLocation>
        <location evidence="1">Membrane</location>
        <topology evidence="1">Multi-pass membrane protein</topology>
    </subcellularLocation>
</comment>
<dbReference type="PANTHER" id="PTHR43009">
    <property type="entry name" value="HOMOGENTISATE SOLANESYLTRANSFERASE, CHLOROPLASTIC"/>
    <property type="match status" value="1"/>
</dbReference>
<evidence type="ECO:0000256" key="7">
    <source>
        <dbReference type="SAM" id="Phobius"/>
    </source>
</evidence>
<feature type="transmembrane region" description="Helical" evidence="7">
    <location>
        <begin position="143"/>
        <end position="163"/>
    </location>
</feature>
<comment type="caution">
    <text evidence="8">The sequence shown here is derived from an EMBL/GenBank/DDBJ whole genome shotgun (WGS) entry which is preliminary data.</text>
</comment>
<keyword evidence="6 7" id="KW-0472">Membrane</keyword>
<keyword evidence="5 7" id="KW-1133">Transmembrane helix</keyword>